<dbReference type="InterPro" id="IPR008756">
    <property type="entry name" value="Peptidase_M56"/>
</dbReference>
<evidence type="ECO:0000259" key="2">
    <source>
        <dbReference type="Pfam" id="PF05569"/>
    </source>
</evidence>
<feature type="transmembrane region" description="Helical" evidence="1">
    <location>
        <begin position="39"/>
        <end position="56"/>
    </location>
</feature>
<reference evidence="3 4" key="1">
    <citation type="submission" date="2020-03" db="EMBL/GenBank/DDBJ databases">
        <title>Genomic Encyclopedia of Type Strains, Phase IV (KMG-IV): sequencing the most valuable type-strain genomes for metagenomic binning, comparative biology and taxonomic classification.</title>
        <authorList>
            <person name="Goeker M."/>
        </authorList>
    </citation>
    <scope>NUCLEOTIDE SEQUENCE [LARGE SCALE GENOMIC DNA]</scope>
    <source>
        <strain evidence="3 4">DSM 25229</strain>
    </source>
</reference>
<evidence type="ECO:0000313" key="3">
    <source>
        <dbReference type="EMBL" id="NJB90410.1"/>
    </source>
</evidence>
<dbReference type="InterPro" id="IPR052173">
    <property type="entry name" value="Beta-lactam_resp_regulator"/>
</dbReference>
<gene>
    <name evidence="3" type="ORF">GGR90_002604</name>
</gene>
<evidence type="ECO:0000313" key="4">
    <source>
        <dbReference type="Proteomes" id="UP000535078"/>
    </source>
</evidence>
<accession>A0A7X6B941</accession>
<feature type="transmembrane region" description="Helical" evidence="1">
    <location>
        <begin position="293"/>
        <end position="314"/>
    </location>
</feature>
<dbReference type="Pfam" id="PF05569">
    <property type="entry name" value="Peptidase_M56"/>
    <property type="match status" value="1"/>
</dbReference>
<dbReference type="AlphaFoldDB" id="A0A7X6B941"/>
<protein>
    <submittedName>
        <fullName evidence="3">Beta-lactamase regulating signal transducer with metallopeptidase domain</fullName>
    </submittedName>
</protein>
<dbReference type="Proteomes" id="UP000535078">
    <property type="component" value="Unassembled WGS sequence"/>
</dbReference>
<keyword evidence="1" id="KW-0472">Membrane</keyword>
<proteinExistence type="predicted"/>
<sequence>MSAATLMQAWSDTMFTTALLVLAVLLIRKPFARHFGARLTYSLWLIPALRLILPPLPLADPVTPQVAATSPETTVIHWTVGPQAVDAGSSALSYSWGPFDLMSLAFGAWVAGMIAVLVAALVADRRFRQAVLEEAVELEPIGSIRLVMTDAIDGPVAFGLWRRFVAVPHDFFARYVAEERALAIDHELAHHRHGDLWANAAALVMLASQWFNPFAWRAIRAFRFDQEAACDARVLTMADQNMRAARAARYATAIVKAAVGPRLSLAAPMAVHDNLQERLTMLTRQDISKKRGLAGRLLVGGATLAVLGATATLVPSGIVMAKAQTADVPAPPAPPEAPLSPEAPDAPDVMVFTEHNDDVTTDDRGTTRDVHRIVIREEAANEKAPAAMSARVDGKDQARRIEIRTPGSLSRDDVLATLKEQGISHKRAEAIADRLEAKRSERIRTVMAPMPPMPPIPPIAHGAWTTDGKTRVISKCGDGRPAAPVVNREEADGDKRSSVYMFACGDTAESRAARLSALKKTRESFAKSKWAQTMSEDMRAKVAADLDKAMADMEKSGH</sequence>
<feature type="transmembrane region" description="Helical" evidence="1">
    <location>
        <begin position="6"/>
        <end position="27"/>
    </location>
</feature>
<dbReference type="PANTHER" id="PTHR34978">
    <property type="entry name" value="POSSIBLE SENSOR-TRANSDUCER PROTEIN BLAR"/>
    <property type="match status" value="1"/>
</dbReference>
<keyword evidence="1" id="KW-0812">Transmembrane</keyword>
<dbReference type="EMBL" id="JAATIT010000003">
    <property type="protein sequence ID" value="NJB90410.1"/>
    <property type="molecule type" value="Genomic_DNA"/>
</dbReference>
<feature type="domain" description="Peptidase M56" evidence="2">
    <location>
        <begin position="15"/>
        <end position="282"/>
    </location>
</feature>
<keyword evidence="1" id="KW-1133">Transmembrane helix</keyword>
<comment type="caution">
    <text evidence="3">The sequence shown here is derived from an EMBL/GenBank/DDBJ whole genome shotgun (WGS) entry which is preliminary data.</text>
</comment>
<dbReference type="RefSeq" id="WP_167921855.1">
    <property type="nucleotide sequence ID" value="NZ_JAATIT010000003.1"/>
</dbReference>
<dbReference type="PANTHER" id="PTHR34978:SF3">
    <property type="entry name" value="SLR0241 PROTEIN"/>
    <property type="match status" value="1"/>
</dbReference>
<dbReference type="CDD" id="cd07341">
    <property type="entry name" value="M56_BlaR1_MecR1_like"/>
    <property type="match status" value="1"/>
</dbReference>
<evidence type="ECO:0000256" key="1">
    <source>
        <dbReference type="SAM" id="Phobius"/>
    </source>
</evidence>
<feature type="transmembrane region" description="Helical" evidence="1">
    <location>
        <begin position="101"/>
        <end position="123"/>
    </location>
</feature>
<keyword evidence="4" id="KW-1185">Reference proteome</keyword>
<organism evidence="3 4">
    <name type="scientific">Sphingopyxis italica</name>
    <dbReference type="NCBI Taxonomy" id="1129133"/>
    <lineage>
        <taxon>Bacteria</taxon>
        <taxon>Pseudomonadati</taxon>
        <taxon>Pseudomonadota</taxon>
        <taxon>Alphaproteobacteria</taxon>
        <taxon>Sphingomonadales</taxon>
        <taxon>Sphingomonadaceae</taxon>
        <taxon>Sphingopyxis</taxon>
    </lineage>
</organism>
<name>A0A7X6B941_9SPHN</name>